<name>A0A532V0T0_UNCT6</name>
<organism evidence="2 3">
    <name type="scientific">candidate division TA06 bacterium B3_TA06</name>
    <dbReference type="NCBI Taxonomy" id="2012487"/>
    <lineage>
        <taxon>Bacteria</taxon>
        <taxon>Bacteria division TA06</taxon>
    </lineage>
</organism>
<reference evidence="2 3" key="1">
    <citation type="submission" date="2017-06" db="EMBL/GenBank/DDBJ databases">
        <title>Novel microbial phyla capable of carbon fixation and sulfur reduction in deep-sea sediments.</title>
        <authorList>
            <person name="Huang J."/>
            <person name="Baker B."/>
            <person name="Wang Y."/>
        </authorList>
    </citation>
    <scope>NUCLEOTIDE SEQUENCE [LARGE SCALE GENOMIC DNA]</scope>
    <source>
        <strain evidence="2">B3_TA06</strain>
    </source>
</reference>
<protein>
    <recommendedName>
        <fullName evidence="4">Glycerophosphoryl diester phosphodiesterase membrane domain-containing protein</fullName>
    </recommendedName>
</protein>
<keyword evidence="1" id="KW-0812">Transmembrane</keyword>
<feature type="transmembrane region" description="Helical" evidence="1">
    <location>
        <begin position="169"/>
        <end position="191"/>
    </location>
</feature>
<evidence type="ECO:0000313" key="3">
    <source>
        <dbReference type="Proteomes" id="UP000317778"/>
    </source>
</evidence>
<evidence type="ECO:0000256" key="1">
    <source>
        <dbReference type="SAM" id="Phobius"/>
    </source>
</evidence>
<dbReference type="AlphaFoldDB" id="A0A532V0T0"/>
<sequence length="290" mass="32899">MPEGNSADLRPEEELEEDTFAFPAHIHLLDTTRRAWQILREEWWALIVLSSVPVIVKWTLRQLLDVARFPGSLFFYGYVDKQGILLAVRDLALTGAWIVVASWFAAALTLLVHRSLTGRDHRLITVLEPSWKPLMLLSLCGLIIGLAAWSALALTTITGSLVVYLSLDWIFQAVAFVVGIRLVLVPFAIVVEKKGLFEALRYSFGLTRYNFFRILMVEVAIVLPVLGFWSILSLGISRLYVEHGQDWIWWINSLRVIPHLMTIFANAARWSAWGAVYADRKAYSVSKSRS</sequence>
<evidence type="ECO:0000313" key="2">
    <source>
        <dbReference type="EMBL" id="TKJ40567.1"/>
    </source>
</evidence>
<keyword evidence="1" id="KW-0472">Membrane</keyword>
<feature type="transmembrane region" description="Helical" evidence="1">
    <location>
        <begin position="256"/>
        <end position="278"/>
    </location>
</feature>
<gene>
    <name evidence="2" type="ORF">CEE36_09265</name>
</gene>
<feature type="transmembrane region" description="Helical" evidence="1">
    <location>
        <begin position="91"/>
        <end position="113"/>
    </location>
</feature>
<keyword evidence="1" id="KW-1133">Transmembrane helix</keyword>
<proteinExistence type="predicted"/>
<feature type="transmembrane region" description="Helical" evidence="1">
    <location>
        <begin position="211"/>
        <end position="236"/>
    </location>
</feature>
<feature type="transmembrane region" description="Helical" evidence="1">
    <location>
        <begin position="134"/>
        <end position="157"/>
    </location>
</feature>
<dbReference type="Proteomes" id="UP000317778">
    <property type="component" value="Unassembled WGS sequence"/>
</dbReference>
<accession>A0A532V0T0</accession>
<dbReference type="EMBL" id="NJBO01000017">
    <property type="protein sequence ID" value="TKJ40567.1"/>
    <property type="molecule type" value="Genomic_DNA"/>
</dbReference>
<comment type="caution">
    <text evidence="2">The sequence shown here is derived from an EMBL/GenBank/DDBJ whole genome shotgun (WGS) entry which is preliminary data.</text>
</comment>
<evidence type="ECO:0008006" key="4">
    <source>
        <dbReference type="Google" id="ProtNLM"/>
    </source>
</evidence>